<organism evidence="7 8">
    <name type="scientific">Prolemur simus</name>
    <name type="common">Greater bamboo lemur</name>
    <name type="synonym">Hapalemur simus</name>
    <dbReference type="NCBI Taxonomy" id="1328070"/>
    <lineage>
        <taxon>Eukaryota</taxon>
        <taxon>Metazoa</taxon>
        <taxon>Chordata</taxon>
        <taxon>Craniata</taxon>
        <taxon>Vertebrata</taxon>
        <taxon>Euteleostomi</taxon>
        <taxon>Mammalia</taxon>
        <taxon>Eutheria</taxon>
        <taxon>Euarchontoglires</taxon>
        <taxon>Primates</taxon>
        <taxon>Strepsirrhini</taxon>
        <taxon>Lemuriformes</taxon>
        <taxon>Lemuridae</taxon>
        <taxon>Prolemur</taxon>
    </lineage>
</organism>
<dbReference type="SMART" id="SM00333">
    <property type="entry name" value="TUDOR"/>
    <property type="match status" value="1"/>
</dbReference>
<dbReference type="GO" id="GO:0008380">
    <property type="term" value="P:RNA splicing"/>
    <property type="evidence" value="ECO:0007669"/>
    <property type="project" value="UniProtKB-KW"/>
</dbReference>
<evidence type="ECO:0000259" key="6">
    <source>
        <dbReference type="PROSITE" id="PS50304"/>
    </source>
</evidence>
<name>A0A8C9AKX0_PROSS</name>
<evidence type="ECO:0000256" key="4">
    <source>
        <dbReference type="ARBA" id="ARBA00023187"/>
    </source>
</evidence>
<dbReference type="CDD" id="cd22851">
    <property type="entry name" value="SMN_N"/>
    <property type="match status" value="1"/>
</dbReference>
<comment type="similarity">
    <text evidence="2">Belongs to the SMN family.</text>
</comment>
<dbReference type="PROSITE" id="PS50304">
    <property type="entry name" value="TUDOR"/>
    <property type="match status" value="1"/>
</dbReference>
<reference evidence="7" key="1">
    <citation type="submission" date="2025-08" db="UniProtKB">
        <authorList>
            <consortium name="Ensembl"/>
        </authorList>
    </citation>
    <scope>IDENTIFICATION</scope>
</reference>
<comment type="subcellular location">
    <subcellularLocation>
        <location evidence="1">Nucleus</location>
        <location evidence="1">Cajal body</location>
    </subcellularLocation>
</comment>
<dbReference type="AlphaFoldDB" id="A0A8C9AKX0"/>
<dbReference type="InterPro" id="IPR010304">
    <property type="entry name" value="SMN_Tudor"/>
</dbReference>
<protein>
    <recommendedName>
        <fullName evidence="6">Tudor domain-containing protein</fullName>
    </recommendedName>
</protein>
<dbReference type="GO" id="GO:0006397">
    <property type="term" value="P:mRNA processing"/>
    <property type="evidence" value="ECO:0007669"/>
    <property type="project" value="UniProtKB-KW"/>
</dbReference>
<evidence type="ECO:0000256" key="3">
    <source>
        <dbReference type="ARBA" id="ARBA00022664"/>
    </source>
</evidence>
<dbReference type="Ensembl" id="ENSPSMT00000039330.1">
    <property type="protein sequence ID" value="ENSPSMP00000034115.1"/>
    <property type="gene ID" value="ENSPSMG00000023515.1"/>
</dbReference>
<keyword evidence="3" id="KW-0507">mRNA processing</keyword>
<dbReference type="Proteomes" id="UP000694414">
    <property type="component" value="Unplaced"/>
</dbReference>
<dbReference type="GO" id="GO:0003723">
    <property type="term" value="F:RNA binding"/>
    <property type="evidence" value="ECO:0007669"/>
    <property type="project" value="InterPro"/>
</dbReference>
<evidence type="ECO:0000256" key="5">
    <source>
        <dbReference type="ARBA" id="ARBA00023242"/>
    </source>
</evidence>
<dbReference type="GO" id="GO:0005737">
    <property type="term" value="C:cytoplasm"/>
    <property type="evidence" value="ECO:0007669"/>
    <property type="project" value="InterPro"/>
</dbReference>
<evidence type="ECO:0000313" key="8">
    <source>
        <dbReference type="Proteomes" id="UP000694414"/>
    </source>
</evidence>
<sequence length="103" mass="11381">LAMAMAGSILEEGSVLFRCDTGQSDDSDIWNDAALIKPYDKALASFKWKAGDKRSAICSEDGCIYPPTIASIDFKRQTCVVVYTGYGNRSKICLIFFFPQPLK</sequence>
<keyword evidence="4" id="KW-0508">mRNA splicing</keyword>
<evidence type="ECO:0000256" key="2">
    <source>
        <dbReference type="ARBA" id="ARBA00005371"/>
    </source>
</evidence>
<proteinExistence type="inferred from homology"/>
<keyword evidence="5" id="KW-0539">Nucleus</keyword>
<reference evidence="7" key="2">
    <citation type="submission" date="2025-09" db="UniProtKB">
        <authorList>
            <consortium name="Ensembl"/>
        </authorList>
    </citation>
    <scope>IDENTIFICATION</scope>
</reference>
<dbReference type="Pfam" id="PF06003">
    <property type="entry name" value="SMN_Tudor"/>
    <property type="match status" value="1"/>
</dbReference>
<dbReference type="GeneTree" id="ENSGT00940000171015"/>
<dbReference type="SUPFAM" id="SSF63748">
    <property type="entry name" value="Tudor/PWWP/MBT"/>
    <property type="match status" value="1"/>
</dbReference>
<dbReference type="Gene3D" id="2.30.30.140">
    <property type="match status" value="1"/>
</dbReference>
<evidence type="ECO:0000256" key="1">
    <source>
        <dbReference type="ARBA" id="ARBA00004408"/>
    </source>
</evidence>
<dbReference type="GO" id="GO:0015030">
    <property type="term" value="C:Cajal body"/>
    <property type="evidence" value="ECO:0007669"/>
    <property type="project" value="UniProtKB-SubCell"/>
</dbReference>
<keyword evidence="8" id="KW-1185">Reference proteome</keyword>
<accession>A0A8C9AKX0</accession>
<feature type="domain" description="Tudor" evidence="6">
    <location>
        <begin position="47"/>
        <end position="103"/>
    </location>
</feature>
<evidence type="ECO:0000313" key="7">
    <source>
        <dbReference type="Ensembl" id="ENSPSMP00000034115.1"/>
    </source>
</evidence>
<dbReference type="InterPro" id="IPR002999">
    <property type="entry name" value="Tudor"/>
</dbReference>